<evidence type="ECO:0000313" key="1">
    <source>
        <dbReference type="EMBL" id="QQD24348.1"/>
    </source>
</evidence>
<dbReference type="RefSeq" id="WP_228344393.1">
    <property type="nucleotide sequence ID" value="NZ_CP045550.1"/>
</dbReference>
<dbReference type="KEGG" id="vcw:GJQ55_07610"/>
<reference evidence="1 2" key="1">
    <citation type="submission" date="2019-11" db="EMBL/GenBank/DDBJ databases">
        <title>Venatorbacter sp. nov. a predator of Campylobacter and other Gram-negative bacteria.</title>
        <authorList>
            <person name="Saeedi A."/>
            <person name="Cummings N.J."/>
            <person name="Connerton I.F."/>
            <person name="Connerton P.L."/>
        </authorList>
    </citation>
    <scope>NUCLEOTIDE SEQUENCE [LARGE SCALE GENOMIC DNA]</scope>
    <source>
        <strain evidence="1">XL5</strain>
    </source>
</reference>
<accession>A0A9E8FP76</accession>
<keyword evidence="2" id="KW-1185">Reference proteome</keyword>
<gene>
    <name evidence="1" type="ORF">GJQ55_07610</name>
</gene>
<sequence length="168" mass="18585">MKAEREPVTPFYKEPMVLLVAGIPLLAVIWGFVMLNLALGSKDSLVSDSYYKDGVSFTENVEVDAKATALNIQAELTFNSSDAVLQLSGDFSGEAEPASLQLKLIHPTLQEQDLDVFLQRIGPGQYAGVNELVLPQRRHIWLQSPEQGWRVRTTDFIQANKAVILSAQ</sequence>
<dbReference type="EMBL" id="CP046056">
    <property type="protein sequence ID" value="QQD24348.1"/>
    <property type="molecule type" value="Genomic_DNA"/>
</dbReference>
<dbReference type="AlphaFoldDB" id="A0A9E8FP76"/>
<dbReference type="InterPro" id="IPR008620">
    <property type="entry name" value="FixH"/>
</dbReference>
<protein>
    <submittedName>
        <fullName evidence="1">Uncharacterized protein</fullName>
    </submittedName>
</protein>
<evidence type="ECO:0000313" key="2">
    <source>
        <dbReference type="Proteomes" id="UP000596074"/>
    </source>
</evidence>
<dbReference type="Proteomes" id="UP000596074">
    <property type="component" value="Chromosome"/>
</dbReference>
<proteinExistence type="predicted"/>
<organism evidence="1 2">
    <name type="scientific">Venatoribacter cucullus</name>
    <dbReference type="NCBI Taxonomy" id="2661630"/>
    <lineage>
        <taxon>Bacteria</taxon>
        <taxon>Pseudomonadati</taxon>
        <taxon>Pseudomonadota</taxon>
        <taxon>Gammaproteobacteria</taxon>
        <taxon>Oceanospirillales</taxon>
        <taxon>Oceanospirillaceae</taxon>
        <taxon>Venatoribacter</taxon>
    </lineage>
</organism>
<dbReference type="Pfam" id="PF05751">
    <property type="entry name" value="FixH"/>
    <property type="match status" value="1"/>
</dbReference>
<name>A0A9E8FP76_9GAMM</name>